<dbReference type="InterPro" id="IPR001806">
    <property type="entry name" value="Small_GTPase"/>
</dbReference>
<accession>A0A9W3CWQ1</accession>
<dbReference type="Proteomes" id="UP000504610">
    <property type="component" value="Unplaced"/>
</dbReference>
<dbReference type="SUPFAM" id="SSF52540">
    <property type="entry name" value="P-loop containing nucleoside triphosphate hydrolases"/>
    <property type="match status" value="1"/>
</dbReference>
<proteinExistence type="predicted"/>
<dbReference type="InterPro" id="IPR027417">
    <property type="entry name" value="P-loop_NTPase"/>
</dbReference>
<dbReference type="GeneID" id="108844855"/>
<name>A0A9W3CWQ1_RAPSA</name>
<organism evidence="1 2">
    <name type="scientific">Raphanus sativus</name>
    <name type="common">Radish</name>
    <name type="synonym">Raphanus raphanistrum var. sativus</name>
    <dbReference type="NCBI Taxonomy" id="3726"/>
    <lineage>
        <taxon>Eukaryota</taxon>
        <taxon>Viridiplantae</taxon>
        <taxon>Streptophyta</taxon>
        <taxon>Embryophyta</taxon>
        <taxon>Tracheophyta</taxon>
        <taxon>Spermatophyta</taxon>
        <taxon>Magnoliopsida</taxon>
        <taxon>eudicotyledons</taxon>
        <taxon>Gunneridae</taxon>
        <taxon>Pentapetalae</taxon>
        <taxon>rosids</taxon>
        <taxon>malvids</taxon>
        <taxon>Brassicales</taxon>
        <taxon>Brassicaceae</taxon>
        <taxon>Brassiceae</taxon>
        <taxon>Raphanus</taxon>
    </lineage>
</organism>
<dbReference type="GO" id="GO:0005525">
    <property type="term" value="F:GTP binding"/>
    <property type="evidence" value="ECO:0007669"/>
    <property type="project" value="InterPro"/>
</dbReference>
<dbReference type="KEGG" id="rsz:108844855"/>
<dbReference type="Pfam" id="PF00071">
    <property type="entry name" value="Ras"/>
    <property type="match status" value="1"/>
</dbReference>
<dbReference type="AlphaFoldDB" id="A0A9W3CWQ1"/>
<sequence length="173" mass="19564">MIVSLVIESIRRLQPFVVFFSLRKQSLRRLHLCLCRSSTPSLFRRRDLNSAVRLGHSLNSAVRHLHLCVDLNSAASLCDISAINSKLIESEAQTYAQENSLFFMETSAKTAANVKEIFYEIARRLPRVQPTENPTGMVLPDRAMDMAVSSSCCDQLYVMEYTSLKGDLLVSQY</sequence>
<dbReference type="GO" id="GO:0003924">
    <property type="term" value="F:GTPase activity"/>
    <property type="evidence" value="ECO:0007669"/>
    <property type="project" value="InterPro"/>
</dbReference>
<gene>
    <name evidence="2" type="primary">LOC108844855</name>
</gene>
<dbReference type="RefSeq" id="XP_056856031.1">
    <property type="nucleotide sequence ID" value="XM_057000051.1"/>
</dbReference>
<keyword evidence="1" id="KW-1185">Reference proteome</keyword>
<dbReference type="OrthoDB" id="63533at2759"/>
<reference evidence="2" key="1">
    <citation type="submission" date="2025-08" db="UniProtKB">
        <authorList>
            <consortium name="RefSeq"/>
        </authorList>
    </citation>
    <scope>IDENTIFICATION</scope>
    <source>
        <tissue evidence="2">Leaf</tissue>
    </source>
</reference>
<dbReference type="Gene3D" id="3.40.50.300">
    <property type="entry name" value="P-loop containing nucleotide triphosphate hydrolases"/>
    <property type="match status" value="1"/>
</dbReference>
<evidence type="ECO:0000313" key="1">
    <source>
        <dbReference type="Proteomes" id="UP000504610"/>
    </source>
</evidence>
<evidence type="ECO:0000313" key="2">
    <source>
        <dbReference type="RefSeq" id="XP_056856031.1"/>
    </source>
</evidence>
<protein>
    <submittedName>
        <fullName evidence="2">Uncharacterized protein LOC108844855</fullName>
    </submittedName>
</protein>